<gene>
    <name evidence="1" type="ORF">CGZ90_16360</name>
</gene>
<dbReference type="Pfam" id="PF14091">
    <property type="entry name" value="DUF4269"/>
    <property type="match status" value="1"/>
</dbReference>
<dbReference type="AlphaFoldDB" id="A0A235F5Y2"/>
<dbReference type="Proteomes" id="UP000215059">
    <property type="component" value="Unassembled WGS sequence"/>
</dbReference>
<accession>A0A235F5Y2</accession>
<reference evidence="1 2" key="1">
    <citation type="submission" date="2017-07" db="EMBL/GenBank/DDBJ databases">
        <title>Fictibacillus sp. nov. GDSW-R2A3 Genome sequencing and assembly.</title>
        <authorList>
            <person name="Mayilraj S."/>
        </authorList>
    </citation>
    <scope>NUCLEOTIDE SEQUENCE [LARGE SCALE GENOMIC DNA]</scope>
    <source>
        <strain evidence="1 2">GDSW-R2A3</strain>
    </source>
</reference>
<organism evidence="1 2">
    <name type="scientific">Fictibacillus aquaticus</name>
    <dbReference type="NCBI Taxonomy" id="2021314"/>
    <lineage>
        <taxon>Bacteria</taxon>
        <taxon>Bacillati</taxon>
        <taxon>Bacillota</taxon>
        <taxon>Bacilli</taxon>
        <taxon>Bacillales</taxon>
        <taxon>Fictibacillaceae</taxon>
        <taxon>Fictibacillus</taxon>
    </lineage>
</organism>
<evidence type="ECO:0000313" key="2">
    <source>
        <dbReference type="Proteomes" id="UP000215059"/>
    </source>
</evidence>
<dbReference type="InterPro" id="IPR025365">
    <property type="entry name" value="DUF4269"/>
</dbReference>
<dbReference type="OrthoDB" id="6402248at2"/>
<evidence type="ECO:0000313" key="1">
    <source>
        <dbReference type="EMBL" id="OYD56584.1"/>
    </source>
</evidence>
<dbReference type="GO" id="GO:0016787">
    <property type="term" value="F:hydrolase activity"/>
    <property type="evidence" value="ECO:0007669"/>
    <property type="project" value="UniProtKB-KW"/>
</dbReference>
<proteinExistence type="predicted"/>
<keyword evidence="2" id="KW-1185">Reference proteome</keyword>
<keyword evidence="1" id="KW-0378">Hydrolase</keyword>
<dbReference type="EMBL" id="NOII01000011">
    <property type="protein sequence ID" value="OYD56584.1"/>
    <property type="molecule type" value="Genomic_DNA"/>
</dbReference>
<protein>
    <submittedName>
        <fullName evidence="1">Alpha/beta hydrolase</fullName>
    </submittedName>
</protein>
<sequence>MFLSIDYLEVGNKKQREVFDLLKRTGMMNRLSKYTPVLCGTIPIGIDIEGSDLDIILFVEELDFFEEEVKRLFVDREGFRIKRLNVRNVRVIKANFFAGGYEFELFGQPRPVTEQYAYLHMVIEHVLMKRIPGLKENVIKLKKSGVKTEPAFCQLLGIEGDPYEQLILYGKNNDII</sequence>
<comment type="caution">
    <text evidence="1">The sequence shown here is derived from an EMBL/GenBank/DDBJ whole genome shotgun (WGS) entry which is preliminary data.</text>
</comment>
<name>A0A235F5Y2_9BACL</name>
<dbReference type="RefSeq" id="WP_094253600.1">
    <property type="nucleotide sequence ID" value="NZ_JBHLXL010000002.1"/>
</dbReference>